<feature type="transmembrane region" description="Helical" evidence="2">
    <location>
        <begin position="151"/>
        <end position="169"/>
    </location>
</feature>
<feature type="region of interest" description="Disordered" evidence="1">
    <location>
        <begin position="1"/>
        <end position="83"/>
    </location>
</feature>
<dbReference type="Pfam" id="PF01569">
    <property type="entry name" value="PAP2"/>
    <property type="match status" value="1"/>
</dbReference>
<feature type="domain" description="Phosphatidic acid phosphatase type 2/haloperoxidase" evidence="3">
    <location>
        <begin position="176"/>
        <end position="286"/>
    </location>
</feature>
<dbReference type="InterPro" id="IPR036938">
    <property type="entry name" value="PAP2/HPO_sf"/>
</dbReference>
<feature type="transmembrane region" description="Helical" evidence="2">
    <location>
        <begin position="176"/>
        <end position="196"/>
    </location>
</feature>
<dbReference type="EMBL" id="JAINVZ010000031">
    <property type="protein sequence ID" value="MBY8888900.1"/>
    <property type="molecule type" value="Genomic_DNA"/>
</dbReference>
<feature type="transmembrane region" description="Helical" evidence="2">
    <location>
        <begin position="94"/>
        <end position="112"/>
    </location>
</feature>
<dbReference type="Proteomes" id="UP001198565">
    <property type="component" value="Unassembled WGS sequence"/>
</dbReference>
<dbReference type="InterPro" id="IPR000326">
    <property type="entry name" value="PAP2/HPO"/>
</dbReference>
<keyword evidence="2" id="KW-1133">Transmembrane helix</keyword>
<feature type="compositionally biased region" description="Basic and acidic residues" evidence="1">
    <location>
        <begin position="1"/>
        <end position="11"/>
    </location>
</feature>
<evidence type="ECO:0000313" key="5">
    <source>
        <dbReference type="Proteomes" id="UP001198565"/>
    </source>
</evidence>
<feature type="transmembrane region" description="Helical" evidence="2">
    <location>
        <begin position="216"/>
        <end position="233"/>
    </location>
</feature>
<proteinExistence type="predicted"/>
<organism evidence="4 5">
    <name type="scientific">Streptantibioticus parmotrematis</name>
    <dbReference type="NCBI Taxonomy" id="2873249"/>
    <lineage>
        <taxon>Bacteria</taxon>
        <taxon>Bacillati</taxon>
        <taxon>Actinomycetota</taxon>
        <taxon>Actinomycetes</taxon>
        <taxon>Kitasatosporales</taxon>
        <taxon>Streptomycetaceae</taxon>
        <taxon>Streptantibioticus</taxon>
    </lineage>
</organism>
<keyword evidence="2" id="KW-0812">Transmembrane</keyword>
<dbReference type="SMART" id="SM00014">
    <property type="entry name" value="acidPPc"/>
    <property type="match status" value="1"/>
</dbReference>
<dbReference type="Gene3D" id="1.20.144.10">
    <property type="entry name" value="Phosphatidic acid phosphatase type 2/haloperoxidase"/>
    <property type="match status" value="1"/>
</dbReference>
<protein>
    <submittedName>
        <fullName evidence="4">Phosphatase PAP2 family protein</fullName>
    </submittedName>
</protein>
<dbReference type="SUPFAM" id="SSF48317">
    <property type="entry name" value="Acid phosphatase/Vanadium-dependent haloperoxidase"/>
    <property type="match status" value="1"/>
</dbReference>
<evidence type="ECO:0000259" key="3">
    <source>
        <dbReference type="SMART" id="SM00014"/>
    </source>
</evidence>
<comment type="caution">
    <text evidence="4">The sequence shown here is derived from an EMBL/GenBank/DDBJ whole genome shotgun (WGS) entry which is preliminary data.</text>
</comment>
<evidence type="ECO:0000313" key="4">
    <source>
        <dbReference type="EMBL" id="MBY8888900.1"/>
    </source>
</evidence>
<evidence type="ECO:0000256" key="2">
    <source>
        <dbReference type="SAM" id="Phobius"/>
    </source>
</evidence>
<gene>
    <name evidence="4" type="ORF">K7472_29235</name>
</gene>
<reference evidence="4 5" key="1">
    <citation type="submission" date="2021-08" db="EMBL/GenBank/DDBJ databases">
        <title>Streptomyces sp. PTM05 isolated from lichen.</title>
        <authorList>
            <person name="Somphong A."/>
            <person name="Phongsopitanun W."/>
            <person name="Tanasupawat S."/>
        </authorList>
    </citation>
    <scope>NUCLEOTIDE SEQUENCE [LARGE SCALE GENOMIC DNA]</scope>
    <source>
        <strain evidence="4 5">Ptm05</strain>
    </source>
</reference>
<keyword evidence="5" id="KW-1185">Reference proteome</keyword>
<name>A0ABS7R2W4_9ACTN</name>
<keyword evidence="2" id="KW-0472">Membrane</keyword>
<evidence type="ECO:0000256" key="1">
    <source>
        <dbReference type="SAM" id="MobiDB-lite"/>
    </source>
</evidence>
<sequence length="308" mass="31994">MKEPPRSRVTADDTLSATPHRRRSSALAHDNAGGSHSGDPRRSAGRPPQTPRGARPGDRPGRPGTLPPVPGRPNFFPAQAQARSGSKARSRARALTPLLCLALFALIAWQVAAHGPLYGWDRAVDASVLREAAAERSVRPVAQFLSDLGDLPVALPVLACALGWAAWRLGRWREAVVYAVAMACAAPIVVLLKALVARPAPGTARLVAHSGYFPSGHAMTAAAAYGLAALALMPSPERVTARRALGASAVPLNVAVGAGLVWRGYHWPLDVAASWCLAGALLAAAYRVSRSWGSPGSAPRATGPASAG</sequence>
<accession>A0ABS7R2W4</accession>